<comment type="caution">
    <text evidence="1">The sequence shown here is derived from an EMBL/GenBank/DDBJ whole genome shotgun (WGS) entry which is preliminary data.</text>
</comment>
<dbReference type="EMBL" id="BBIO01000020">
    <property type="protein sequence ID" value="GAK46512.1"/>
    <property type="molecule type" value="Genomic_DNA"/>
</dbReference>
<dbReference type="RefSeq" id="WP_052379532.1">
    <property type="nucleotide sequence ID" value="NZ_BBIO01000020.1"/>
</dbReference>
<dbReference type="Gene3D" id="3.30.160.100">
    <property type="entry name" value="Ribosome hibernation promotion factor-like"/>
    <property type="match status" value="1"/>
</dbReference>
<evidence type="ECO:0000313" key="1">
    <source>
        <dbReference type="EMBL" id="GAK46512.1"/>
    </source>
</evidence>
<dbReference type="InterPro" id="IPR003489">
    <property type="entry name" value="RHF/RaiA"/>
</dbReference>
<dbReference type="eggNOG" id="COG1544">
    <property type="taxonomic scope" value="Bacteria"/>
</dbReference>
<sequence length="121" mass="13306">MQATVEVVFDHLDASEALRERIHEEVEALEKIFGRFTSCRVVVATPPGQKHKPGPFTARLQINLPGGKQVIIDGAHSPEKAHDDPQVAVHHAFLAAKRQMKDAVDKMQGKVKSHETSTPLA</sequence>
<accession>A0A081BEP4</accession>
<reference evidence="1 2" key="1">
    <citation type="submission" date="2014-07" db="EMBL/GenBank/DDBJ databases">
        <title>Tepidicaulis marinum gen. nov., sp. nov., a novel marine bacterium denitrifying nitrate to nitrous oxide strictly under microaerobic conditions.</title>
        <authorList>
            <person name="Takeuchi M."/>
            <person name="Yamagishi T."/>
            <person name="Kamagata Y."/>
            <person name="Oshima K."/>
            <person name="Hattori M."/>
            <person name="Katayama T."/>
            <person name="Hanada S."/>
            <person name="Tamaki H."/>
            <person name="Marumo K."/>
            <person name="Maeda H."/>
            <person name="Nedachi M."/>
            <person name="Iwasaki W."/>
            <person name="Suwa Y."/>
            <person name="Sakata S."/>
        </authorList>
    </citation>
    <scope>NUCLEOTIDE SEQUENCE [LARGE SCALE GENOMIC DNA]</scope>
    <source>
        <strain evidence="1 2">MA2</strain>
    </source>
</reference>
<dbReference type="Pfam" id="PF02482">
    <property type="entry name" value="Ribosomal_S30AE"/>
    <property type="match status" value="1"/>
</dbReference>
<dbReference type="Proteomes" id="UP000028702">
    <property type="component" value="Unassembled WGS sequence"/>
</dbReference>
<name>A0A081BEP4_9HYPH</name>
<evidence type="ECO:0000313" key="2">
    <source>
        <dbReference type="Proteomes" id="UP000028702"/>
    </source>
</evidence>
<dbReference type="InterPro" id="IPR036567">
    <property type="entry name" value="RHF-like"/>
</dbReference>
<gene>
    <name evidence="1" type="ORF">M2A_3011</name>
</gene>
<dbReference type="STRING" id="1333998.M2A_3011"/>
<proteinExistence type="predicted"/>
<dbReference type="AlphaFoldDB" id="A0A081BEP4"/>
<organism evidence="1 2">
    <name type="scientific">Tepidicaulis marinus</name>
    <dbReference type="NCBI Taxonomy" id="1333998"/>
    <lineage>
        <taxon>Bacteria</taxon>
        <taxon>Pseudomonadati</taxon>
        <taxon>Pseudomonadota</taxon>
        <taxon>Alphaproteobacteria</taxon>
        <taxon>Hyphomicrobiales</taxon>
        <taxon>Parvibaculaceae</taxon>
        <taxon>Tepidicaulis</taxon>
    </lineage>
</organism>
<dbReference type="SUPFAM" id="SSF69754">
    <property type="entry name" value="Ribosome binding protein Y (YfiA homologue)"/>
    <property type="match status" value="1"/>
</dbReference>
<keyword evidence="2" id="KW-1185">Reference proteome</keyword>
<protein>
    <submittedName>
        <fullName evidence="1">Ribosomal subunit interface protein</fullName>
    </submittedName>
</protein>